<feature type="compositionally biased region" description="Acidic residues" evidence="5">
    <location>
        <begin position="1958"/>
        <end position="1967"/>
    </location>
</feature>
<evidence type="ECO:0000256" key="3">
    <source>
        <dbReference type="ARBA" id="ARBA00023098"/>
    </source>
</evidence>
<dbReference type="InterPro" id="IPR002641">
    <property type="entry name" value="PNPLA_dom"/>
</dbReference>
<feature type="compositionally biased region" description="Polar residues" evidence="5">
    <location>
        <begin position="1736"/>
        <end position="1752"/>
    </location>
</feature>
<proteinExistence type="predicted"/>
<dbReference type="InterPro" id="IPR016035">
    <property type="entry name" value="Acyl_Trfase/lysoPLipase"/>
</dbReference>
<gene>
    <name evidence="8" type="ORF">C922_01068</name>
</gene>
<feature type="region of interest" description="Disordered" evidence="5">
    <location>
        <begin position="214"/>
        <end position="247"/>
    </location>
</feature>
<feature type="compositionally biased region" description="Acidic residues" evidence="5">
    <location>
        <begin position="567"/>
        <end position="606"/>
    </location>
</feature>
<keyword evidence="1 4" id="KW-0378">Hydrolase</keyword>
<evidence type="ECO:0000313" key="8">
    <source>
        <dbReference type="EMBL" id="EUD68668.1"/>
    </source>
</evidence>
<evidence type="ECO:0000256" key="2">
    <source>
        <dbReference type="ARBA" id="ARBA00022963"/>
    </source>
</evidence>
<dbReference type="GO" id="GO:0004620">
    <property type="term" value="F:phospholipase activity"/>
    <property type="evidence" value="ECO:0007669"/>
    <property type="project" value="TreeGrafter"/>
</dbReference>
<feature type="transmembrane region" description="Helical" evidence="6">
    <location>
        <begin position="6"/>
        <end position="23"/>
    </location>
</feature>
<keyword evidence="6" id="KW-0472">Membrane</keyword>
<feature type="region of interest" description="Disordered" evidence="5">
    <location>
        <begin position="1894"/>
        <end position="1988"/>
    </location>
</feature>
<dbReference type="EMBL" id="KI965462">
    <property type="protein sequence ID" value="EUD68668.1"/>
    <property type="molecule type" value="Genomic_DNA"/>
</dbReference>
<keyword evidence="6" id="KW-0812">Transmembrane</keyword>
<dbReference type="GO" id="GO:0006631">
    <property type="term" value="P:fatty acid metabolic process"/>
    <property type="evidence" value="ECO:0007669"/>
    <property type="project" value="TreeGrafter"/>
</dbReference>
<feature type="short sequence motif" description="GXSXG" evidence="4">
    <location>
        <begin position="1250"/>
        <end position="1254"/>
    </location>
</feature>
<feature type="domain" description="PNPLA" evidence="7">
    <location>
        <begin position="1214"/>
        <end position="1496"/>
    </location>
</feature>
<dbReference type="GO" id="GO:0016042">
    <property type="term" value="P:lipid catabolic process"/>
    <property type="evidence" value="ECO:0007669"/>
    <property type="project" value="UniProtKB-UniRule"/>
</dbReference>
<feature type="region of interest" description="Disordered" evidence="5">
    <location>
        <begin position="338"/>
        <end position="365"/>
    </location>
</feature>
<dbReference type="PANTHER" id="PTHR24185:SF1">
    <property type="entry name" value="CALCIUM-INDEPENDENT PHOSPHOLIPASE A2-GAMMA"/>
    <property type="match status" value="1"/>
</dbReference>
<dbReference type="Proteomes" id="UP000030640">
    <property type="component" value="Unassembled WGS sequence"/>
</dbReference>
<keyword evidence="3 4" id="KW-0443">Lipid metabolism</keyword>
<feature type="compositionally biased region" description="Basic and acidic residues" evidence="5">
    <location>
        <begin position="1407"/>
        <end position="1417"/>
    </location>
</feature>
<name>W7ABJ0_9APIC</name>
<dbReference type="GeneID" id="20036342"/>
<dbReference type="SUPFAM" id="SSF52151">
    <property type="entry name" value="FabD/lysophospholipase-like"/>
    <property type="match status" value="1"/>
</dbReference>
<evidence type="ECO:0000256" key="4">
    <source>
        <dbReference type="PROSITE-ProRule" id="PRU01161"/>
    </source>
</evidence>
<dbReference type="GO" id="GO:0016020">
    <property type="term" value="C:membrane"/>
    <property type="evidence" value="ECO:0007669"/>
    <property type="project" value="TreeGrafter"/>
</dbReference>
<feature type="compositionally biased region" description="Polar residues" evidence="5">
    <location>
        <begin position="1151"/>
        <end position="1168"/>
    </location>
</feature>
<feature type="compositionally biased region" description="Basic and acidic residues" evidence="5">
    <location>
        <begin position="339"/>
        <end position="361"/>
    </location>
</feature>
<accession>W7ABJ0</accession>
<sequence>MKKNAYLLLVYGIYSILMFSLSLRMQKNIFKYITPISKRLNLSKFRRIKIFRRRTQRKRVNVFNDVVNKYIGLDLFFRKLNDVTDTREKLNYINFLHKIVEDKTCEHLLFSNNHIRTIIYILNERFLMLRKNEEKNEQVDYQIIYKILLIFNNLSKHKNFYRIILNDFTHKNEKISLLYVIMNILNEKEQTNETYKEANSFFSYFISLFKNSSDGTKSHNHTQSQNQSERMEDTSEGAEAKVETGKNQIKKEDIEEMKNKIVFLGKHILLKLKEEKMKEEGKSRGYALTNHGEVLSSVPYVEGDFPAQDSDHRSEKNRKAYANNIHNGVNSQFAQNRTIRGEPPTEKNKQGEIFDPTKKENQMGSPKTISLAGAIAGHGDPHKGANSFVKRDRFDTGENFHLRDVDAQQVNGANAVGAATDTILFVPFYFNKNAKDNILTSVLLQFQNEKDVIVYKRKARVGNQGQAGEQPSMEKLRKKSILNSPNGFSNVGNTIEWIGDEYNCNNYFDVYENYAEDDADILKYEKNKNGKRFHLREVKTEKESRSERDAWSEDKTNAVDDVHEEGRDVEDQDERGEEDMHEEGEQQEEVEDDEEVEPQQDYEEDLQNDKPDEKEEEEEEGNFDQNKVNIVLSDYNVDIKDVENNPEAKVTGGAENKRRFLNMGLLILIRKNENGKECRWASLNRTGDQLGREISYKAPEMESSDPSVNTENVAADTPYGGSTPAEQIKHPHNDLNEQSYINGTDLKQTFCRRGEPQGGVAPVEGYEEIYVKRKEGGEMGKKALWENAPKPDKYILIGFIQFNLDLLKNFKVNSEDKDEGGRKNPLHIGSPYLNFSLVENYIESLFRHISLNDYFTNKLLKLLYEILLENKISVVYNLYYYTIMKKDNMDKIIKILSKNVQNNLNRANITLILRILYILCFHQGFYRNGLNSLRKNKNYRLLYRDVAKYMEDIKAGSFIKELQKWDKLIECLKTLTLFFENKYRNQNSLYISDEKKEQFLLDNKIFKRKLNNIYNRHFICEYKDLIIIRKTNILLKALGVNMFDLYNDIVFSDREKKPHDYLMKEGEQWRGLFHHLGNALWGYFAKARRYVAWQAVQEGHPMEDSNSGGPVGQRANERGGESVGDSAGGRIGSDRGNNRWNNRGSAKPAELQTNGEGAHTQSGSTPAKDTQEQKNRKKRTYIYDLNSKENISMDKFRNLVIELKKKKKRKLRILCLDGGGIRGLLSIEILKCINSHLKKNIFEYFDIICGTSTGAIISILIGLEKAHLNEVEFLYNLLINKIFQKDMYAVRNTRYLFKHSYYDSKILSNILNSFFKNMKMFHYNADFFTPYVFTVSTQMNVTPLQPVILKNYTANLGKIKGAKREEVCDGYTSTNYDHVGGREEQNGEEDERWTHFHSKQVWDDQHNDAQDAEKAKAANDANGVNISESNNPHTSDIHINQNINSVSVYKSFYNIFVKYVLRCTTAAPGFFNFFSFDSNIYADGAICFNNPTLVSLNEMKLIFYNYLNSRKSTLVERVKCFFSKKKELVEGKNKAINLNDYIDCIVSVGTGKFKPKNINELSENKTSDTFLRWDVLLKQIVYSITNTELTHDICNNVLDRDKYFRFNCFINNISLDETSPEIIHKLKKIGKRYFEDHAYNQKKLIQLVNILEDSRDVKEYQERQRKVWGGGDSYLDRVKSQICGFLFPNWGAVGQGSAQIGINNQIGSTEEVGITDQRGGQLPPSSQPVRAEETGAYSNSKPNAQPNTGSSAPYRNFNFGLVDEDEKFDLNNIEEILDIINKSNSSGRSTTTSTSNGFFHYFTNLFHNNNKFLMKLESMQKNNFFSRSKREKNHYVNVVPLTGIRMLLNEIYFILLKKNLYFHTDQCFSNVEDVSKKSYDINIDKMIPYNAATPQGEKGIVDHDNHPPGGKTQVPYESVPSDHSPTKEEISTNESHRTDTHSGNTQKGGSVNYLGDPSSDEDPDEDNYSYNPKGSSTYPNSKKIPDFHNSALNEKRGSYYQSEGTQEEDPLRETLVGDEKINTSDLVDNSAINKKSLLKRDVNMNHMNYKFFKSMSTESSDGKKQNMIELLRNIFFKREA</sequence>
<dbReference type="PANTHER" id="PTHR24185">
    <property type="entry name" value="CALCIUM-INDEPENDENT PHOSPHOLIPASE A2-GAMMA"/>
    <property type="match status" value="1"/>
</dbReference>
<dbReference type="VEuPathDB" id="PlasmoDB:C922_01068"/>
<keyword evidence="2 4" id="KW-0442">Lipid degradation</keyword>
<evidence type="ECO:0000256" key="1">
    <source>
        <dbReference type="ARBA" id="ARBA00022801"/>
    </source>
</evidence>
<feature type="region of interest" description="Disordered" evidence="5">
    <location>
        <begin position="539"/>
        <end position="628"/>
    </location>
</feature>
<evidence type="ECO:0000256" key="5">
    <source>
        <dbReference type="SAM" id="MobiDB-lite"/>
    </source>
</evidence>
<keyword evidence="9" id="KW-1185">Reference proteome</keyword>
<feature type="region of interest" description="Disordered" evidence="5">
    <location>
        <begin position="1407"/>
        <end position="1433"/>
    </location>
</feature>
<dbReference type="Pfam" id="PF01734">
    <property type="entry name" value="Patatin"/>
    <property type="match status" value="1"/>
</dbReference>
<evidence type="ECO:0000313" key="9">
    <source>
        <dbReference type="Proteomes" id="UP000030640"/>
    </source>
</evidence>
<protein>
    <recommendedName>
        <fullName evidence="7">PNPLA domain-containing protein</fullName>
    </recommendedName>
</protein>
<dbReference type="PROSITE" id="PS51635">
    <property type="entry name" value="PNPLA"/>
    <property type="match status" value="1"/>
</dbReference>
<feature type="active site" description="Nucleophile" evidence="4">
    <location>
        <position position="1252"/>
    </location>
</feature>
<evidence type="ECO:0000259" key="7">
    <source>
        <dbReference type="PROSITE" id="PS51635"/>
    </source>
</evidence>
<feature type="short sequence motif" description="GXGXXG" evidence="4">
    <location>
        <begin position="1218"/>
        <end position="1223"/>
    </location>
</feature>
<feature type="region of interest" description="Disordered" evidence="5">
    <location>
        <begin position="1715"/>
        <end position="1752"/>
    </location>
</feature>
<dbReference type="OrthoDB" id="630895at2759"/>
<feature type="short sequence motif" description="DGA/G" evidence="4">
    <location>
        <begin position="1483"/>
        <end position="1485"/>
    </location>
</feature>
<feature type="compositionally biased region" description="Polar residues" evidence="5">
    <location>
        <begin position="1424"/>
        <end position="1433"/>
    </location>
</feature>
<feature type="active site" description="Proton acceptor" evidence="4">
    <location>
        <position position="1483"/>
    </location>
</feature>
<organism evidence="8 9">
    <name type="scientific">Plasmodium inui San Antonio 1</name>
    <dbReference type="NCBI Taxonomy" id="1237626"/>
    <lineage>
        <taxon>Eukaryota</taxon>
        <taxon>Sar</taxon>
        <taxon>Alveolata</taxon>
        <taxon>Apicomplexa</taxon>
        <taxon>Aconoidasida</taxon>
        <taxon>Haemosporida</taxon>
        <taxon>Plasmodiidae</taxon>
        <taxon>Plasmodium</taxon>
        <taxon>Plasmodium (Plasmodium)</taxon>
    </lineage>
</organism>
<reference evidence="8 9" key="1">
    <citation type="submission" date="2013-02" db="EMBL/GenBank/DDBJ databases">
        <title>The Genome Sequence of Plasmodium inui San Antonio 1.</title>
        <authorList>
            <consortium name="The Broad Institute Genome Sequencing Platform"/>
            <consortium name="The Broad Institute Genome Sequencing Center for Infectious Disease"/>
            <person name="Neafsey D."/>
            <person name="Cheeseman I."/>
            <person name="Volkman S."/>
            <person name="Adams J."/>
            <person name="Walker B."/>
            <person name="Young S.K."/>
            <person name="Zeng Q."/>
            <person name="Gargeya S."/>
            <person name="Fitzgerald M."/>
            <person name="Haas B."/>
            <person name="Abouelleil A."/>
            <person name="Alvarado L."/>
            <person name="Arachchi H.M."/>
            <person name="Berlin A.M."/>
            <person name="Chapman S.B."/>
            <person name="Dewar J."/>
            <person name="Goldberg J."/>
            <person name="Griggs A."/>
            <person name="Gujja S."/>
            <person name="Hansen M."/>
            <person name="Howarth C."/>
            <person name="Imamovic A."/>
            <person name="Larimer J."/>
            <person name="McCowan C."/>
            <person name="Murphy C."/>
            <person name="Neiman D."/>
            <person name="Pearson M."/>
            <person name="Priest M."/>
            <person name="Roberts A."/>
            <person name="Saif S."/>
            <person name="Shea T."/>
            <person name="Sisk P."/>
            <person name="Sykes S."/>
            <person name="Wortman J."/>
            <person name="Nusbaum C."/>
            <person name="Birren B."/>
        </authorList>
    </citation>
    <scope>NUCLEOTIDE SEQUENCE [LARGE SCALE GENOMIC DNA]</scope>
    <source>
        <strain evidence="8 9">San Antonio 1</strain>
    </source>
</reference>
<dbReference type="RefSeq" id="XP_008814898.1">
    <property type="nucleotide sequence ID" value="XM_008816676.1"/>
</dbReference>
<feature type="compositionally biased region" description="Basic and acidic residues" evidence="5">
    <location>
        <begin position="1924"/>
        <end position="1940"/>
    </location>
</feature>
<feature type="region of interest" description="Disordered" evidence="5">
    <location>
        <begin position="1099"/>
        <end position="1178"/>
    </location>
</feature>
<feature type="compositionally biased region" description="Polar residues" evidence="5">
    <location>
        <begin position="214"/>
        <end position="228"/>
    </location>
</feature>
<feature type="compositionally biased region" description="Basic and acidic residues" evidence="5">
    <location>
        <begin position="539"/>
        <end position="566"/>
    </location>
</feature>
<feature type="compositionally biased region" description="Basic and acidic residues" evidence="5">
    <location>
        <begin position="229"/>
        <end position="247"/>
    </location>
</feature>
<keyword evidence="6" id="KW-1133">Transmembrane helix</keyword>
<evidence type="ECO:0000256" key="6">
    <source>
        <dbReference type="SAM" id="Phobius"/>
    </source>
</evidence>
<dbReference type="Gene3D" id="3.40.1090.10">
    <property type="entry name" value="Cytosolic phospholipase A2 catalytic domain"/>
    <property type="match status" value="1"/>
</dbReference>